<dbReference type="AlphaFoldDB" id="A0A498NB41"/>
<name>A0A498NB41_LABRO</name>
<dbReference type="InterPro" id="IPR024079">
    <property type="entry name" value="MetalloPept_cat_dom_sf"/>
</dbReference>
<dbReference type="GO" id="GO:0006508">
    <property type="term" value="P:proteolysis"/>
    <property type="evidence" value="ECO:0007669"/>
    <property type="project" value="UniProtKB-KW"/>
</dbReference>
<dbReference type="STRING" id="84645.A0A498NB41"/>
<dbReference type="InterPro" id="IPR001506">
    <property type="entry name" value="Peptidase_M12A"/>
</dbReference>
<evidence type="ECO:0000313" key="4">
    <source>
        <dbReference type="EMBL" id="RXN28056.1"/>
    </source>
</evidence>
<keyword evidence="1 2" id="KW-0862">Zinc</keyword>
<feature type="binding site" evidence="1">
    <location>
        <position position="147"/>
    </location>
    <ligand>
        <name>Zn(2+)</name>
        <dbReference type="ChEBI" id="CHEBI:29105"/>
        <note>catalytic</note>
    </ligand>
</feature>
<keyword evidence="1 2" id="KW-0482">Metalloprotease</keyword>
<keyword evidence="1 2" id="KW-0479">Metal-binding</keyword>
<dbReference type="PRINTS" id="PR00480">
    <property type="entry name" value="ASTACIN"/>
</dbReference>
<comment type="cofactor">
    <cofactor evidence="1 2">
        <name>Zn(2+)</name>
        <dbReference type="ChEBI" id="CHEBI:29105"/>
    </cofactor>
    <text evidence="1 2">Binds 1 zinc ion per subunit.</text>
</comment>
<feature type="domain" description="Peptidase M12A" evidence="3">
    <location>
        <begin position="48"/>
        <end position="255"/>
    </location>
</feature>
<evidence type="ECO:0000256" key="1">
    <source>
        <dbReference type="PROSITE-ProRule" id="PRU01211"/>
    </source>
</evidence>
<dbReference type="GO" id="GO:0004222">
    <property type="term" value="F:metalloendopeptidase activity"/>
    <property type="evidence" value="ECO:0007669"/>
    <property type="project" value="UniProtKB-UniRule"/>
</dbReference>
<keyword evidence="1 2" id="KW-0645">Protease</keyword>
<evidence type="ECO:0000256" key="2">
    <source>
        <dbReference type="RuleBase" id="RU361183"/>
    </source>
</evidence>
<keyword evidence="5" id="KW-1185">Reference proteome</keyword>
<feature type="binding site" evidence="1">
    <location>
        <position position="353"/>
    </location>
    <ligand>
        <name>Zn(2+)</name>
        <dbReference type="ChEBI" id="CHEBI:29105"/>
        <note>catalytic</note>
    </ligand>
</feature>
<accession>A0A498NB41</accession>
<dbReference type="InterPro" id="IPR006026">
    <property type="entry name" value="Peptidase_Metallo"/>
</dbReference>
<protein>
    <recommendedName>
        <fullName evidence="2">Metalloendopeptidase</fullName>
        <ecNumber evidence="2">3.4.24.-</ecNumber>
    </recommendedName>
</protein>
<proteinExistence type="evidence at protein level"/>
<keyword evidence="1 2" id="KW-0378">Hydrolase</keyword>
<dbReference type="SMART" id="SM00235">
    <property type="entry name" value="ZnMc"/>
    <property type="match status" value="2"/>
</dbReference>
<dbReference type="Gene3D" id="3.40.390.10">
    <property type="entry name" value="Collagenase (Catalytic Domain)"/>
    <property type="match status" value="2"/>
</dbReference>
<organism evidence="4 5">
    <name type="scientific">Labeo rohita</name>
    <name type="common">Indian major carp</name>
    <name type="synonym">Cyprinus rohita</name>
    <dbReference type="NCBI Taxonomy" id="84645"/>
    <lineage>
        <taxon>Eukaryota</taxon>
        <taxon>Metazoa</taxon>
        <taxon>Chordata</taxon>
        <taxon>Craniata</taxon>
        <taxon>Vertebrata</taxon>
        <taxon>Euteleostomi</taxon>
        <taxon>Actinopterygii</taxon>
        <taxon>Neopterygii</taxon>
        <taxon>Teleostei</taxon>
        <taxon>Ostariophysi</taxon>
        <taxon>Cypriniformes</taxon>
        <taxon>Cyprinidae</taxon>
        <taxon>Labeoninae</taxon>
        <taxon>Labeonini</taxon>
        <taxon>Labeo</taxon>
    </lineage>
</organism>
<sequence>MFVLAWTDGIEENTPIAMDRIIDVNDYQGVISVDGTNLREGDIAVSGRSQKNCFARSCLWTKSVDGKVYIAYSLSHAYSEEDVKSIKKGMKLIEQDTCVRFVPRTHQRDYLDIQPKTGCWSYLGARGGRQTISLQTPDCTGSGVTVHELMHALGFVHEQSRADRDKYVTIMWSNIWKGLVLESWSLPVQNSSLVHQTKLRSKRDYSEQYVKPEDMNAMDRILRVNQLSRGFPLREGDILSSGSRSAIACLGDSCRWPRSVDGFVYVPYIISPLYDDMDRIAIETGMLDISSGTCVKFVPRTHEANFLNIQSRTGCWSYLGMIGGSQIVSLQSPGCMWSGVAAHELMHALGFVHEQSRSDRDHHVSILWENIIDSQRHNFKKYETNNLNTAYDYSSVMHYGRWPCVKQQTYEMDPT</sequence>
<comment type="caution">
    <text evidence="4">The sequence shown here is derived from an EMBL/GenBank/DDBJ whole genome shotgun (WGS) entry which is preliminary data.</text>
</comment>
<dbReference type="Proteomes" id="UP000290572">
    <property type="component" value="Unassembled WGS sequence"/>
</dbReference>
<dbReference type="PANTHER" id="PTHR10127:SF838">
    <property type="entry name" value="METALLOENDOPEPTIDASE"/>
    <property type="match status" value="1"/>
</dbReference>
<feature type="domain" description="Peptidase M12A" evidence="3">
    <location>
        <begin position="245"/>
        <end position="415"/>
    </location>
</feature>
<evidence type="ECO:0000313" key="5">
    <source>
        <dbReference type="Proteomes" id="UP000290572"/>
    </source>
</evidence>
<evidence type="ECO:0000259" key="3">
    <source>
        <dbReference type="PROSITE" id="PS51864"/>
    </source>
</evidence>
<comment type="caution">
    <text evidence="1">Lacks conserved residue(s) required for the propagation of feature annotation.</text>
</comment>
<keyword evidence="6" id="KW-1267">Proteomics identification</keyword>
<feature type="binding site" evidence="1">
    <location>
        <position position="157"/>
    </location>
    <ligand>
        <name>Zn(2+)</name>
        <dbReference type="ChEBI" id="CHEBI:29105"/>
        <note>catalytic</note>
    </ligand>
</feature>
<evidence type="ECO:0007829" key="6">
    <source>
        <dbReference type="PeptideAtlas" id="A0A498NB41"/>
    </source>
</evidence>
<dbReference type="Pfam" id="PF01400">
    <property type="entry name" value="Astacin"/>
    <property type="match status" value="2"/>
</dbReference>
<feature type="binding site" evidence="1">
    <location>
        <position position="347"/>
    </location>
    <ligand>
        <name>Zn(2+)</name>
        <dbReference type="ChEBI" id="CHEBI:29105"/>
        <note>catalytic</note>
    </ligand>
</feature>
<dbReference type="PROSITE" id="PS51864">
    <property type="entry name" value="ASTACIN"/>
    <property type="match status" value="2"/>
</dbReference>
<dbReference type="EMBL" id="QBIY01011906">
    <property type="protein sequence ID" value="RXN28056.1"/>
    <property type="molecule type" value="Genomic_DNA"/>
</dbReference>
<dbReference type="PANTHER" id="PTHR10127">
    <property type="entry name" value="DISCOIDIN, CUB, EGF, LAMININ , AND ZINC METALLOPROTEASE DOMAIN CONTAINING"/>
    <property type="match status" value="1"/>
</dbReference>
<feature type="binding site" evidence="1">
    <location>
        <position position="343"/>
    </location>
    <ligand>
        <name>Zn(2+)</name>
        <dbReference type="ChEBI" id="CHEBI:29105"/>
        <note>catalytic</note>
    </ligand>
</feature>
<reference evidence="4 5" key="1">
    <citation type="submission" date="2018-03" db="EMBL/GenBank/DDBJ databases">
        <title>Draft genome sequence of Rohu Carp (Labeo rohita).</title>
        <authorList>
            <person name="Das P."/>
            <person name="Kushwaha B."/>
            <person name="Joshi C.G."/>
            <person name="Kumar D."/>
            <person name="Nagpure N.S."/>
            <person name="Sahoo L."/>
            <person name="Das S.P."/>
            <person name="Bit A."/>
            <person name="Patnaik S."/>
            <person name="Meher P.K."/>
            <person name="Jayasankar P."/>
            <person name="Koringa P.G."/>
            <person name="Patel N.V."/>
            <person name="Hinsu A.T."/>
            <person name="Kumar R."/>
            <person name="Pandey M."/>
            <person name="Agarwal S."/>
            <person name="Srivastava S."/>
            <person name="Singh M."/>
            <person name="Iquebal M.A."/>
            <person name="Jaiswal S."/>
            <person name="Angadi U.B."/>
            <person name="Kumar N."/>
            <person name="Raza M."/>
            <person name="Shah T.M."/>
            <person name="Rai A."/>
            <person name="Jena J.K."/>
        </authorList>
    </citation>
    <scope>NUCLEOTIDE SEQUENCE [LARGE SCALE GENOMIC DNA]</scope>
    <source>
        <strain evidence="4">DASCIFA01</strain>
        <tissue evidence="4">Testis</tissue>
    </source>
</reference>
<gene>
    <name evidence="4" type="ORF">ROHU_019561</name>
</gene>
<dbReference type="EC" id="3.4.24.-" evidence="2"/>
<feature type="binding site" evidence="1">
    <location>
        <position position="151"/>
    </location>
    <ligand>
        <name>Zn(2+)</name>
        <dbReference type="ChEBI" id="CHEBI:29105"/>
        <note>catalytic</note>
    </ligand>
</feature>
<feature type="active site" evidence="1">
    <location>
        <position position="148"/>
    </location>
</feature>
<dbReference type="SUPFAM" id="SSF55486">
    <property type="entry name" value="Metalloproteases ('zincins'), catalytic domain"/>
    <property type="match status" value="2"/>
</dbReference>
<dbReference type="GO" id="GO:0008270">
    <property type="term" value="F:zinc ion binding"/>
    <property type="evidence" value="ECO:0007669"/>
    <property type="project" value="UniProtKB-UniRule"/>
</dbReference>
<feature type="active site" evidence="1">
    <location>
        <position position="344"/>
    </location>
</feature>